<dbReference type="SMART" id="SM00867">
    <property type="entry name" value="YceI"/>
    <property type="match status" value="1"/>
</dbReference>
<dbReference type="InterPro" id="IPR007372">
    <property type="entry name" value="Lipid/polyisoprenoid-bd_YceI"/>
</dbReference>
<dbReference type="RefSeq" id="WP_034679366.1">
    <property type="nucleotide sequence ID" value="NZ_FPAP01000003.1"/>
</dbReference>
<evidence type="ECO:0000259" key="2">
    <source>
        <dbReference type="SMART" id="SM00867"/>
    </source>
</evidence>
<evidence type="ECO:0000256" key="1">
    <source>
        <dbReference type="SAM" id="SignalP"/>
    </source>
</evidence>
<dbReference type="OrthoDB" id="951410at2"/>
<dbReference type="Proteomes" id="UP000028713">
    <property type="component" value="Unassembled WGS sequence"/>
</dbReference>
<organism evidence="3 4">
    <name type="scientific">Chryseobacterium formosense</name>
    <dbReference type="NCBI Taxonomy" id="236814"/>
    <lineage>
        <taxon>Bacteria</taxon>
        <taxon>Pseudomonadati</taxon>
        <taxon>Bacteroidota</taxon>
        <taxon>Flavobacteriia</taxon>
        <taxon>Flavobacteriales</taxon>
        <taxon>Weeksellaceae</taxon>
        <taxon>Chryseobacterium group</taxon>
        <taxon>Chryseobacterium</taxon>
    </lineage>
</organism>
<dbReference type="InterPro" id="IPR036761">
    <property type="entry name" value="TTHA0802/YceI-like_sf"/>
</dbReference>
<dbReference type="EMBL" id="JPRP01000005">
    <property type="protein sequence ID" value="KFE97441.1"/>
    <property type="molecule type" value="Genomic_DNA"/>
</dbReference>
<dbReference type="PANTHER" id="PTHR34406">
    <property type="entry name" value="PROTEIN YCEI"/>
    <property type="match status" value="1"/>
</dbReference>
<keyword evidence="1" id="KW-0732">Signal</keyword>
<feature type="domain" description="Lipid/polyisoprenoid-binding YceI-like" evidence="2">
    <location>
        <begin position="19"/>
        <end position="188"/>
    </location>
</feature>
<feature type="chain" id="PRO_5001800321" evidence="1">
    <location>
        <begin position="18"/>
        <end position="188"/>
    </location>
</feature>
<accession>A0A085YZ28</accession>
<feature type="signal peptide" evidence="1">
    <location>
        <begin position="1"/>
        <end position="17"/>
    </location>
</feature>
<proteinExistence type="predicted"/>
<dbReference type="Pfam" id="PF04264">
    <property type="entry name" value="YceI"/>
    <property type="match status" value="1"/>
</dbReference>
<gene>
    <name evidence="3" type="ORF">IX39_19320</name>
</gene>
<comment type="caution">
    <text evidence="3">The sequence shown here is derived from an EMBL/GenBank/DDBJ whole genome shotgun (WGS) entry which is preliminary data.</text>
</comment>
<dbReference type="Gene3D" id="2.40.128.110">
    <property type="entry name" value="Lipid/polyisoprenoid-binding, YceI-like"/>
    <property type="match status" value="1"/>
</dbReference>
<reference evidence="3 4" key="1">
    <citation type="submission" date="2014-07" db="EMBL/GenBank/DDBJ databases">
        <title>Genome of Chryseobacterium formosense LMG 24722.</title>
        <authorList>
            <person name="Pipes S.E."/>
            <person name="Stropko S.J."/>
            <person name="Newman J.D."/>
        </authorList>
    </citation>
    <scope>NUCLEOTIDE SEQUENCE [LARGE SCALE GENOMIC DNA]</scope>
    <source>
        <strain evidence="3 4">LMG 24722</strain>
    </source>
</reference>
<dbReference type="PANTHER" id="PTHR34406:SF1">
    <property type="entry name" value="PROTEIN YCEI"/>
    <property type="match status" value="1"/>
</dbReference>
<dbReference type="STRING" id="236814.IX39_19320"/>
<dbReference type="SUPFAM" id="SSF101874">
    <property type="entry name" value="YceI-like"/>
    <property type="match status" value="1"/>
</dbReference>
<dbReference type="AlphaFoldDB" id="A0A085YZ28"/>
<name>A0A085YZ28_9FLAO</name>
<dbReference type="eggNOG" id="COG2353">
    <property type="taxonomic scope" value="Bacteria"/>
</dbReference>
<evidence type="ECO:0000313" key="4">
    <source>
        <dbReference type="Proteomes" id="UP000028713"/>
    </source>
</evidence>
<protein>
    <submittedName>
        <fullName evidence="3">Lipid-binding protein</fullName>
    </submittedName>
</protein>
<keyword evidence="4" id="KW-1185">Reference proteome</keyword>
<sequence length="188" mass="20614">MKKIFLLAVLASGLAFGQTKKVTSSDVHWWGYKVAKTESSSHDGTVKVKSGNMVMKGNELVGGEFVLDMTSINATDLSGEYQGKLNGHLKNGDFFEVEKFPTATFKITSVKKNSDKVYNKLVTGNLTVKGKTSAVSFPAKVSYANGVVSLESNKFSWDRQKFDVAYKSAMKDVFVKDEIDMTVKVSAK</sequence>
<evidence type="ECO:0000313" key="3">
    <source>
        <dbReference type="EMBL" id="KFE97441.1"/>
    </source>
</evidence>